<proteinExistence type="predicted"/>
<keyword evidence="2" id="KW-1185">Reference proteome</keyword>
<name>A0A9D4WYU3_PEA</name>
<dbReference type="EMBL" id="JAMSHJ010000005">
    <property type="protein sequence ID" value="KAI5410388.1"/>
    <property type="molecule type" value="Genomic_DNA"/>
</dbReference>
<dbReference type="AlphaFoldDB" id="A0A9D4WYU3"/>
<evidence type="ECO:0000313" key="1">
    <source>
        <dbReference type="EMBL" id="KAI5410388.1"/>
    </source>
</evidence>
<gene>
    <name evidence="1" type="ORF">KIW84_055770</name>
</gene>
<organism evidence="1 2">
    <name type="scientific">Pisum sativum</name>
    <name type="common">Garden pea</name>
    <name type="synonym">Lathyrus oleraceus</name>
    <dbReference type="NCBI Taxonomy" id="3888"/>
    <lineage>
        <taxon>Eukaryota</taxon>
        <taxon>Viridiplantae</taxon>
        <taxon>Streptophyta</taxon>
        <taxon>Embryophyta</taxon>
        <taxon>Tracheophyta</taxon>
        <taxon>Spermatophyta</taxon>
        <taxon>Magnoliopsida</taxon>
        <taxon>eudicotyledons</taxon>
        <taxon>Gunneridae</taxon>
        <taxon>Pentapetalae</taxon>
        <taxon>rosids</taxon>
        <taxon>fabids</taxon>
        <taxon>Fabales</taxon>
        <taxon>Fabaceae</taxon>
        <taxon>Papilionoideae</taxon>
        <taxon>50 kb inversion clade</taxon>
        <taxon>NPAAA clade</taxon>
        <taxon>Hologalegina</taxon>
        <taxon>IRL clade</taxon>
        <taxon>Fabeae</taxon>
        <taxon>Lathyrus</taxon>
    </lineage>
</organism>
<evidence type="ECO:0000313" key="2">
    <source>
        <dbReference type="Proteomes" id="UP001058974"/>
    </source>
</evidence>
<dbReference type="Proteomes" id="UP001058974">
    <property type="component" value="Chromosome 5"/>
</dbReference>
<protein>
    <submittedName>
        <fullName evidence="1">Uncharacterized protein</fullName>
    </submittedName>
</protein>
<sequence length="136" mass="14820">MANMDNTIEATIIATEFEIDPAAPASGPGAGDSEGLRSWAEATAAAKTKRKEKNFIAEDDDAIGKLWYFLEFVVEKGGGSIYKITRSVWGPQITWTGGGMRNRYADAVPNHIIGMSRSYDVSVMYVCAVFSFVKVN</sequence>
<accession>A0A9D4WYU3</accession>
<reference evidence="1 2" key="1">
    <citation type="journal article" date="2022" name="Nat. Genet.">
        <title>Improved pea reference genome and pan-genome highlight genomic features and evolutionary characteristics.</title>
        <authorList>
            <person name="Yang T."/>
            <person name="Liu R."/>
            <person name="Luo Y."/>
            <person name="Hu S."/>
            <person name="Wang D."/>
            <person name="Wang C."/>
            <person name="Pandey M.K."/>
            <person name="Ge S."/>
            <person name="Xu Q."/>
            <person name="Li N."/>
            <person name="Li G."/>
            <person name="Huang Y."/>
            <person name="Saxena R.K."/>
            <person name="Ji Y."/>
            <person name="Li M."/>
            <person name="Yan X."/>
            <person name="He Y."/>
            <person name="Liu Y."/>
            <person name="Wang X."/>
            <person name="Xiang C."/>
            <person name="Varshney R.K."/>
            <person name="Ding H."/>
            <person name="Gao S."/>
            <person name="Zong X."/>
        </authorList>
    </citation>
    <scope>NUCLEOTIDE SEQUENCE [LARGE SCALE GENOMIC DNA]</scope>
    <source>
        <strain evidence="1 2">cv. Zhongwan 6</strain>
    </source>
</reference>
<comment type="caution">
    <text evidence="1">The sequence shown here is derived from an EMBL/GenBank/DDBJ whole genome shotgun (WGS) entry which is preliminary data.</text>
</comment>
<dbReference type="Gramene" id="Psat05G0577000-T1">
    <property type="protein sequence ID" value="KAI5410388.1"/>
    <property type="gene ID" value="KIW84_055770"/>
</dbReference>